<dbReference type="InterPro" id="IPR056884">
    <property type="entry name" value="NPHP3-like_N"/>
</dbReference>
<evidence type="ECO:0000313" key="4">
    <source>
        <dbReference type="Proteomes" id="UP000720189"/>
    </source>
</evidence>
<dbReference type="PANTHER" id="PTHR10039">
    <property type="entry name" value="AMELOGENIN"/>
    <property type="match status" value="1"/>
</dbReference>
<evidence type="ECO:0000313" key="3">
    <source>
        <dbReference type="EMBL" id="KAH7260880.1"/>
    </source>
</evidence>
<keyword evidence="1" id="KW-0677">Repeat</keyword>
<dbReference type="Pfam" id="PF24883">
    <property type="entry name" value="NPHP3_N"/>
    <property type="match status" value="1"/>
</dbReference>
<dbReference type="AlphaFoldDB" id="A0A9P9KKV1"/>
<proteinExistence type="predicted"/>
<dbReference type="RefSeq" id="XP_046052757.1">
    <property type="nucleotide sequence ID" value="XM_046201287.1"/>
</dbReference>
<keyword evidence="4" id="KW-1185">Reference proteome</keyword>
<reference evidence="3" key="1">
    <citation type="journal article" date="2021" name="Nat. Commun.">
        <title>Genetic determinants of endophytism in the Arabidopsis root mycobiome.</title>
        <authorList>
            <person name="Mesny F."/>
            <person name="Miyauchi S."/>
            <person name="Thiergart T."/>
            <person name="Pickel B."/>
            <person name="Atanasova L."/>
            <person name="Karlsson M."/>
            <person name="Huettel B."/>
            <person name="Barry K.W."/>
            <person name="Haridas S."/>
            <person name="Chen C."/>
            <person name="Bauer D."/>
            <person name="Andreopoulos W."/>
            <person name="Pangilinan J."/>
            <person name="LaButti K."/>
            <person name="Riley R."/>
            <person name="Lipzen A."/>
            <person name="Clum A."/>
            <person name="Drula E."/>
            <person name="Henrissat B."/>
            <person name="Kohler A."/>
            <person name="Grigoriev I.V."/>
            <person name="Martin F.M."/>
            <person name="Hacquard S."/>
        </authorList>
    </citation>
    <scope>NUCLEOTIDE SEQUENCE</scope>
    <source>
        <strain evidence="3">MPI-CAGE-AT-0023</strain>
    </source>
</reference>
<dbReference type="PANTHER" id="PTHR10039:SF14">
    <property type="entry name" value="NACHT DOMAIN-CONTAINING PROTEIN"/>
    <property type="match status" value="1"/>
</dbReference>
<protein>
    <recommendedName>
        <fullName evidence="2">Nephrocystin 3-like N-terminal domain-containing protein</fullName>
    </recommendedName>
</protein>
<sequence length="374" mass="42125">MRASAASLTTCTISLEFVSLLTIPTILKRPLYSSPSPFTRTRKPNIFAAKREVGRSWKVWFGAYECTNHHVTTEYEEDNPLHFYNDVIFEIQVTSLPASLYNKIAHPLFYKDEVGPLSRGDEIVIDLTKGLALCYSLCLYYKAEKLEERQIDLMRKASSGINANSNINSLEIREINQPPINLPTAGKARFDSDDVHTSPRCLEGTQATVRCHIHDWINDYQDQTTLLWIHSPAETGKSTLARTLADELINSGQIAAGYFFKRGDMERNNTSRIFSTIASQLMSTTPHFESSLQKSLTASRNPDIESMRLDQQFSVLLEAPLSELHLVSTTKLIIIDALDECTNPDRTTEIIGLLHRQHTLSLACIKVDSCRKGN</sequence>
<evidence type="ECO:0000259" key="2">
    <source>
        <dbReference type="Pfam" id="PF24883"/>
    </source>
</evidence>
<dbReference type="Gene3D" id="3.40.50.300">
    <property type="entry name" value="P-loop containing nucleotide triphosphate hydrolases"/>
    <property type="match status" value="1"/>
</dbReference>
<dbReference type="Proteomes" id="UP000720189">
    <property type="component" value="Unassembled WGS sequence"/>
</dbReference>
<accession>A0A9P9KKV1</accession>
<feature type="domain" description="Nephrocystin 3-like N-terminal" evidence="2">
    <location>
        <begin position="213"/>
        <end position="360"/>
    </location>
</feature>
<comment type="caution">
    <text evidence="3">The sequence shown here is derived from an EMBL/GenBank/DDBJ whole genome shotgun (WGS) entry which is preliminary data.</text>
</comment>
<organism evidence="3 4">
    <name type="scientific">Fusarium redolens</name>
    <dbReference type="NCBI Taxonomy" id="48865"/>
    <lineage>
        <taxon>Eukaryota</taxon>
        <taxon>Fungi</taxon>
        <taxon>Dikarya</taxon>
        <taxon>Ascomycota</taxon>
        <taxon>Pezizomycotina</taxon>
        <taxon>Sordariomycetes</taxon>
        <taxon>Hypocreomycetidae</taxon>
        <taxon>Hypocreales</taxon>
        <taxon>Nectriaceae</taxon>
        <taxon>Fusarium</taxon>
        <taxon>Fusarium redolens species complex</taxon>
    </lineage>
</organism>
<evidence type="ECO:0000256" key="1">
    <source>
        <dbReference type="ARBA" id="ARBA00022737"/>
    </source>
</evidence>
<gene>
    <name evidence="3" type="ORF">BKA55DRAFT_735142</name>
</gene>
<dbReference type="InterPro" id="IPR027417">
    <property type="entry name" value="P-loop_NTPase"/>
</dbReference>
<dbReference type="GeneID" id="70231241"/>
<dbReference type="EMBL" id="JAGMUX010000004">
    <property type="protein sequence ID" value="KAH7260880.1"/>
    <property type="molecule type" value="Genomic_DNA"/>
</dbReference>
<dbReference type="OrthoDB" id="538223at2759"/>
<name>A0A9P9KKV1_FUSRE</name>